<dbReference type="Pfam" id="PF00512">
    <property type="entry name" value="HisKA"/>
    <property type="match status" value="1"/>
</dbReference>
<dbReference type="EMBL" id="QGTJ01000003">
    <property type="protein sequence ID" value="PWV63235.1"/>
    <property type="molecule type" value="Genomic_DNA"/>
</dbReference>
<evidence type="ECO:0000256" key="2">
    <source>
        <dbReference type="ARBA" id="ARBA00012438"/>
    </source>
</evidence>
<dbReference type="SUPFAM" id="SSF47384">
    <property type="entry name" value="Homodimeric domain of signal transducing histidine kinase"/>
    <property type="match status" value="1"/>
</dbReference>
<dbReference type="InterPro" id="IPR005467">
    <property type="entry name" value="His_kinase_dom"/>
</dbReference>
<accession>A0A317MWI4</accession>
<keyword evidence="8" id="KW-0902">Two-component regulatory system</keyword>
<organism evidence="12 13">
    <name type="scientific">Plasticicumulans acidivorans</name>
    <dbReference type="NCBI Taxonomy" id="886464"/>
    <lineage>
        <taxon>Bacteria</taxon>
        <taxon>Pseudomonadati</taxon>
        <taxon>Pseudomonadota</taxon>
        <taxon>Gammaproteobacteria</taxon>
        <taxon>Candidatus Competibacteraceae</taxon>
        <taxon>Plasticicumulans</taxon>
    </lineage>
</organism>
<evidence type="ECO:0000256" key="1">
    <source>
        <dbReference type="ARBA" id="ARBA00000085"/>
    </source>
</evidence>
<keyword evidence="9" id="KW-1133">Transmembrane helix</keyword>
<dbReference type="Pfam" id="PF02518">
    <property type="entry name" value="HATPase_c"/>
    <property type="match status" value="1"/>
</dbReference>
<feature type="domain" description="Histidine kinase" evidence="11">
    <location>
        <begin position="366"/>
        <end position="580"/>
    </location>
</feature>
<dbReference type="Gene3D" id="3.40.190.10">
    <property type="entry name" value="Periplasmic binding protein-like II"/>
    <property type="match status" value="2"/>
</dbReference>
<keyword evidence="9" id="KW-0812">Transmembrane</keyword>
<dbReference type="GO" id="GO:0000155">
    <property type="term" value="F:phosphorelay sensor kinase activity"/>
    <property type="evidence" value="ECO:0007669"/>
    <property type="project" value="InterPro"/>
</dbReference>
<dbReference type="PROSITE" id="PS50109">
    <property type="entry name" value="HIS_KIN"/>
    <property type="match status" value="1"/>
</dbReference>
<dbReference type="SMART" id="SM00387">
    <property type="entry name" value="HATPase_c"/>
    <property type="match status" value="1"/>
</dbReference>
<dbReference type="Proteomes" id="UP000246569">
    <property type="component" value="Unassembled WGS sequence"/>
</dbReference>
<dbReference type="OrthoDB" id="9792854at2"/>
<dbReference type="InterPro" id="IPR004358">
    <property type="entry name" value="Sig_transdc_His_kin-like_C"/>
</dbReference>
<evidence type="ECO:0000256" key="9">
    <source>
        <dbReference type="SAM" id="Phobius"/>
    </source>
</evidence>
<comment type="caution">
    <text evidence="12">The sequence shown here is derived from an EMBL/GenBank/DDBJ whole genome shotgun (WGS) entry which is preliminary data.</text>
</comment>
<keyword evidence="3" id="KW-0597">Phosphoprotein</keyword>
<dbReference type="Gene3D" id="3.30.565.10">
    <property type="entry name" value="Histidine kinase-like ATPase, C-terminal domain"/>
    <property type="match status" value="1"/>
</dbReference>
<dbReference type="SUPFAM" id="SSF55874">
    <property type="entry name" value="ATPase domain of HSP90 chaperone/DNA topoisomerase II/histidine kinase"/>
    <property type="match status" value="1"/>
</dbReference>
<evidence type="ECO:0000256" key="7">
    <source>
        <dbReference type="ARBA" id="ARBA00022840"/>
    </source>
</evidence>
<evidence type="ECO:0000256" key="10">
    <source>
        <dbReference type="SAM" id="SignalP"/>
    </source>
</evidence>
<dbReference type="EC" id="2.7.13.3" evidence="2"/>
<reference evidence="12 13" key="1">
    <citation type="submission" date="2018-05" db="EMBL/GenBank/DDBJ databases">
        <title>Genomic Encyclopedia of Type Strains, Phase IV (KMG-IV): sequencing the most valuable type-strain genomes for metagenomic binning, comparative biology and taxonomic classification.</title>
        <authorList>
            <person name="Goeker M."/>
        </authorList>
    </citation>
    <scope>NUCLEOTIDE SEQUENCE [LARGE SCALE GENOMIC DNA]</scope>
    <source>
        <strain evidence="12 13">DSM 23606</strain>
    </source>
</reference>
<dbReference type="PRINTS" id="PR00344">
    <property type="entry name" value="BCTRLSENSOR"/>
</dbReference>
<dbReference type="GO" id="GO:0005524">
    <property type="term" value="F:ATP binding"/>
    <property type="evidence" value="ECO:0007669"/>
    <property type="project" value="UniProtKB-KW"/>
</dbReference>
<evidence type="ECO:0000256" key="3">
    <source>
        <dbReference type="ARBA" id="ARBA00022553"/>
    </source>
</evidence>
<proteinExistence type="predicted"/>
<keyword evidence="7" id="KW-0067">ATP-binding</keyword>
<protein>
    <recommendedName>
        <fullName evidence="2">histidine kinase</fullName>
        <ecNumber evidence="2">2.7.13.3</ecNumber>
    </recommendedName>
</protein>
<dbReference type="InterPro" id="IPR036097">
    <property type="entry name" value="HisK_dim/P_sf"/>
</dbReference>
<dbReference type="SUPFAM" id="SSF53850">
    <property type="entry name" value="Periplasmic binding protein-like II"/>
    <property type="match status" value="1"/>
</dbReference>
<evidence type="ECO:0000313" key="12">
    <source>
        <dbReference type="EMBL" id="PWV63235.1"/>
    </source>
</evidence>
<keyword evidence="4" id="KW-0808">Transferase</keyword>
<dbReference type="InterPro" id="IPR036890">
    <property type="entry name" value="HATPase_C_sf"/>
</dbReference>
<feature type="chain" id="PRO_5016363712" description="histidine kinase" evidence="10">
    <location>
        <begin position="24"/>
        <end position="590"/>
    </location>
</feature>
<keyword evidence="9" id="KW-0472">Membrane</keyword>
<evidence type="ECO:0000256" key="5">
    <source>
        <dbReference type="ARBA" id="ARBA00022741"/>
    </source>
</evidence>
<evidence type="ECO:0000259" key="11">
    <source>
        <dbReference type="PROSITE" id="PS50109"/>
    </source>
</evidence>
<evidence type="ECO:0000256" key="4">
    <source>
        <dbReference type="ARBA" id="ARBA00022679"/>
    </source>
</evidence>
<keyword evidence="6 12" id="KW-0418">Kinase</keyword>
<dbReference type="RefSeq" id="WP_110017745.1">
    <property type="nucleotide sequence ID" value="NZ_QGTJ01000003.1"/>
</dbReference>
<gene>
    <name evidence="12" type="ORF">C7443_103160</name>
</gene>
<keyword evidence="13" id="KW-1185">Reference proteome</keyword>
<dbReference type="InterPro" id="IPR003661">
    <property type="entry name" value="HisK_dim/P_dom"/>
</dbReference>
<dbReference type="PANTHER" id="PTHR43065:SF46">
    <property type="entry name" value="C4-DICARBOXYLATE TRANSPORT SENSOR PROTEIN DCTB"/>
    <property type="match status" value="1"/>
</dbReference>
<dbReference type="Pfam" id="PF12974">
    <property type="entry name" value="Phosphonate-bd"/>
    <property type="match status" value="1"/>
</dbReference>
<evidence type="ECO:0000256" key="6">
    <source>
        <dbReference type="ARBA" id="ARBA00022777"/>
    </source>
</evidence>
<feature type="transmembrane region" description="Helical" evidence="9">
    <location>
        <begin position="305"/>
        <end position="324"/>
    </location>
</feature>
<evidence type="ECO:0000313" key="13">
    <source>
        <dbReference type="Proteomes" id="UP000246569"/>
    </source>
</evidence>
<sequence>MSVGSYLRRLLLFNCLWLAPAQADELRIGVLAPFGDEAVPADWGYVRDALARELPQHHFILRPYDISGLHAAAAAAAIDFVLTSSGDYVALEFDDRASRIATLESPQASAPTAAIASTVVVLDVRQDLQRLADLRGQRIAATAPQAFGGWLIVARELLHAGLDVGHGDVQPLWLGFPMSGILAAVQQGRADAGVIRACLLEDLIARHDPLARGLRVLAAQPTEQLHCAHSTPLYPDWPFAVLPHVPHAVAKQVATALLSMPRSPEGYAWTVPTDYQSVHALYRELRSGPYAYLREWRFEDFARRYWGWLLAAFVALLGLIVHAVRVEYLVQQRTQALREAASRARSAREQLDHLGRLGLLGEMAGTLAHELNQPLAAIANFARGMIRRIDAGRLAPQPLREGAEEIAEQAERAADIIRRIRLFARKRASERQPLAVDDLLDDALHLFTGMLVEPPPLTRQGLPGAVVCADRLQLQQVLVNLLKNALDALQTIPSTERMMALRARRVGDDVCIEVRDDGCGLDAASREHLFEPFFTTKSDGVGLGLSLCKTLIEAHGGHMYALPNPAGRGLVVGFTLPLMEIADAAERSSD</sequence>
<dbReference type="PANTHER" id="PTHR43065">
    <property type="entry name" value="SENSOR HISTIDINE KINASE"/>
    <property type="match status" value="1"/>
</dbReference>
<dbReference type="AlphaFoldDB" id="A0A317MWI4"/>
<feature type="signal peptide" evidence="10">
    <location>
        <begin position="1"/>
        <end position="23"/>
    </location>
</feature>
<comment type="catalytic activity">
    <reaction evidence="1">
        <text>ATP + protein L-histidine = ADP + protein N-phospho-L-histidine.</text>
        <dbReference type="EC" id="2.7.13.3"/>
    </reaction>
</comment>
<dbReference type="Gene3D" id="1.10.287.130">
    <property type="match status" value="1"/>
</dbReference>
<name>A0A317MWI4_9GAMM</name>
<dbReference type="InterPro" id="IPR003594">
    <property type="entry name" value="HATPase_dom"/>
</dbReference>
<keyword evidence="10" id="KW-0732">Signal</keyword>
<dbReference type="CDD" id="cd00082">
    <property type="entry name" value="HisKA"/>
    <property type="match status" value="1"/>
</dbReference>
<dbReference type="SMART" id="SM00388">
    <property type="entry name" value="HisKA"/>
    <property type="match status" value="1"/>
</dbReference>
<evidence type="ECO:0000256" key="8">
    <source>
        <dbReference type="ARBA" id="ARBA00023012"/>
    </source>
</evidence>
<keyword evidence="5" id="KW-0547">Nucleotide-binding</keyword>